<accession>A0A9W3CCE8</accession>
<dbReference type="PANTHER" id="PTHR34365">
    <property type="entry name" value="ENOLASE (DUF1399)"/>
    <property type="match status" value="1"/>
</dbReference>
<dbReference type="InterPro" id="IPR057518">
    <property type="entry name" value="GRDP_C"/>
</dbReference>
<organism evidence="4 5">
    <name type="scientific">Raphanus sativus</name>
    <name type="common">Radish</name>
    <name type="synonym">Raphanus raphanistrum var. sativus</name>
    <dbReference type="NCBI Taxonomy" id="3726"/>
    <lineage>
        <taxon>Eukaryota</taxon>
        <taxon>Viridiplantae</taxon>
        <taxon>Streptophyta</taxon>
        <taxon>Embryophyta</taxon>
        <taxon>Tracheophyta</taxon>
        <taxon>Spermatophyta</taxon>
        <taxon>Magnoliopsida</taxon>
        <taxon>eudicotyledons</taxon>
        <taxon>Gunneridae</taxon>
        <taxon>Pentapetalae</taxon>
        <taxon>rosids</taxon>
        <taxon>malvids</taxon>
        <taxon>Brassicales</taxon>
        <taxon>Brassicaceae</taxon>
        <taxon>Brassiceae</taxon>
        <taxon>Raphanus</taxon>
    </lineage>
</organism>
<evidence type="ECO:0000313" key="5">
    <source>
        <dbReference type="RefSeq" id="XP_056849237.1"/>
    </source>
</evidence>
<dbReference type="OrthoDB" id="2684236at2759"/>
<dbReference type="GeneID" id="108819846"/>
<proteinExistence type="predicted"/>
<dbReference type="Pfam" id="PF25334">
    <property type="entry name" value="C2_GRDP"/>
    <property type="match status" value="1"/>
</dbReference>
<protein>
    <submittedName>
        <fullName evidence="5">Glycine-rich domain-containing protein 2-like</fullName>
    </submittedName>
</protein>
<dbReference type="Pfam" id="PF07173">
    <property type="entry name" value="GRDP-like"/>
    <property type="match status" value="1"/>
</dbReference>
<dbReference type="Pfam" id="PF25335">
    <property type="entry name" value="GRDP_C"/>
    <property type="match status" value="1"/>
</dbReference>
<dbReference type="InterPro" id="IPR009836">
    <property type="entry name" value="GRDP-like"/>
</dbReference>
<reference evidence="5" key="2">
    <citation type="submission" date="2025-08" db="UniProtKB">
        <authorList>
            <consortium name="RefSeq"/>
        </authorList>
    </citation>
    <scope>IDENTIFICATION</scope>
    <source>
        <tissue evidence="5">Leaf</tissue>
    </source>
</reference>
<dbReference type="RefSeq" id="XP_056849237.1">
    <property type="nucleotide sequence ID" value="XM_056993257.1"/>
</dbReference>
<sequence length="782" mass="86523">MDEEMDQKLEWLEAQKIEISVDLFSAAKQQLQFLAAVDRNRCLYDGPALERAIYRYNAYWLPFLSKYTESSSICEGPLVPPLDCEWVWHCHRLNPVRYKTDCEELYGRVLDNSGVLSSVNGTCKSQTETLWKRFYPMEPYDLDLDKAISETEEKTTTYDLVSAIKRQCPFYYQISRPHVDNDVFLQEAVARYKAFLYLIKRNRERSVKLFCVPTYDIDLIWHTHQLHALSYCKDMTKMIGKVLEHDDTDSDRSKGKKLDTGFSGTTAMWEETFGVRYWKAGAMNRGNTPKAVTTSPYGFLGKKLTGKEDVIVIQSPEVQVIEVILEIVGVKNLPDAYKGKVFVVFSKTQPDSLFNAERKLTILSESCGEKQVAMFRCEPTGELRFQLMSSKSRTLGFAFLSLSEFLFPVTTTLSVEKWLELATPARRGKDPVSLRVAVSFTPPTPSPTVLHMVQARPSLKDSCFFPLVGKARVAKMFTRVVDETETEVMSLQMRNANDAAPKSDARQVVGAKGSGESYVLAEYDGSYWSLLDSKWSLKQITERDGSLFEIMGERTVKVYSGRKLEYEPKHCVKMRSEQGFFMTAIEFSKEHPYGKAVGLLDLKSGSFEANERWMVLPGIVSAFILSDLLKKEGSLAAAKETVKGNEIKEETDQVKLEEETMMNVDVSTPADVAAEKINGGAKCYSKELNASSGCGVKSVNMVEEEEGGHCGGCGGCGSGCSGGGGRCGGNGMKKSSGCGGGSCGGGSCGNCSGGCGNMIKSNANEDVPVPSPPEAPNNTVTA</sequence>
<evidence type="ECO:0000259" key="2">
    <source>
        <dbReference type="Pfam" id="PF25334"/>
    </source>
</evidence>
<dbReference type="KEGG" id="rsz:108819846"/>
<feature type="domain" description="GRDP C2" evidence="2">
    <location>
        <begin position="318"/>
        <end position="442"/>
    </location>
</feature>
<dbReference type="Proteomes" id="UP000504610">
    <property type="component" value="Chromosome 8"/>
</dbReference>
<dbReference type="AlphaFoldDB" id="A0A9W3CCE8"/>
<dbReference type="PANTHER" id="PTHR34365:SF12">
    <property type="entry name" value="GENOME ASSEMBLY, CHROMOSOME: A08"/>
    <property type="match status" value="1"/>
</dbReference>
<evidence type="ECO:0000256" key="1">
    <source>
        <dbReference type="SAM" id="MobiDB-lite"/>
    </source>
</evidence>
<evidence type="ECO:0000259" key="3">
    <source>
        <dbReference type="Pfam" id="PF25335"/>
    </source>
</evidence>
<keyword evidence="4" id="KW-1185">Reference proteome</keyword>
<feature type="domain" description="GRPD C-terminal" evidence="3">
    <location>
        <begin position="480"/>
        <end position="608"/>
    </location>
</feature>
<evidence type="ECO:0000313" key="4">
    <source>
        <dbReference type="Proteomes" id="UP000504610"/>
    </source>
</evidence>
<dbReference type="InterPro" id="IPR057458">
    <property type="entry name" value="GRDP_C2"/>
</dbReference>
<reference evidence="4" key="1">
    <citation type="journal article" date="2019" name="Database">
        <title>The radish genome database (RadishGD): an integrated information resource for radish genomics.</title>
        <authorList>
            <person name="Yu H.J."/>
            <person name="Baek S."/>
            <person name="Lee Y.J."/>
            <person name="Cho A."/>
            <person name="Mun J.H."/>
        </authorList>
    </citation>
    <scope>NUCLEOTIDE SEQUENCE [LARGE SCALE GENOMIC DNA]</scope>
    <source>
        <strain evidence="4">cv. WK10039</strain>
    </source>
</reference>
<name>A0A9W3CCE8_RAPSA</name>
<feature type="region of interest" description="Disordered" evidence="1">
    <location>
        <begin position="762"/>
        <end position="782"/>
    </location>
</feature>
<gene>
    <name evidence="5" type="primary">LOC108819846</name>
</gene>